<evidence type="ECO:0000313" key="2">
    <source>
        <dbReference type="EMBL" id="GAG44897.1"/>
    </source>
</evidence>
<organism evidence="2">
    <name type="scientific">marine sediment metagenome</name>
    <dbReference type="NCBI Taxonomy" id="412755"/>
    <lineage>
        <taxon>unclassified sequences</taxon>
        <taxon>metagenomes</taxon>
        <taxon>ecological metagenomes</taxon>
    </lineage>
</organism>
<reference evidence="2" key="1">
    <citation type="journal article" date="2014" name="Front. Microbiol.">
        <title>High frequency of phylogenetically diverse reductive dehalogenase-homologous genes in deep subseafloor sedimentary metagenomes.</title>
        <authorList>
            <person name="Kawai M."/>
            <person name="Futagami T."/>
            <person name="Toyoda A."/>
            <person name="Takaki Y."/>
            <person name="Nishi S."/>
            <person name="Hori S."/>
            <person name="Arai W."/>
            <person name="Tsubouchi T."/>
            <person name="Morono Y."/>
            <person name="Uchiyama I."/>
            <person name="Ito T."/>
            <person name="Fujiyama A."/>
            <person name="Inagaki F."/>
            <person name="Takami H."/>
        </authorList>
    </citation>
    <scope>NUCLEOTIDE SEQUENCE</scope>
    <source>
        <strain evidence="2">Expedition CK06-06</strain>
    </source>
</reference>
<dbReference type="SUPFAM" id="SSF48310">
    <property type="entry name" value="Aldehyde ferredoxin oxidoreductase, C-terminal domains"/>
    <property type="match status" value="1"/>
</dbReference>
<protein>
    <recommendedName>
        <fullName evidence="1">Aldehyde ferredoxin oxidoreductase C-terminal domain-containing protein</fullName>
    </recommendedName>
</protein>
<dbReference type="InterPro" id="IPR013984">
    <property type="entry name" value="Ald_Fedxn_OxRdtase_dom2"/>
</dbReference>
<dbReference type="InterPro" id="IPR013985">
    <property type="entry name" value="Ald_Fedxn_OxRdtase_dom3"/>
</dbReference>
<dbReference type="Gene3D" id="1.10.599.10">
    <property type="entry name" value="Aldehyde Ferredoxin Oxidoreductase Protein, subunit A, domain 3"/>
    <property type="match status" value="1"/>
</dbReference>
<name>X0YC77_9ZZZZ</name>
<dbReference type="EMBL" id="BARS01054028">
    <property type="protein sequence ID" value="GAG44897.1"/>
    <property type="molecule type" value="Genomic_DNA"/>
</dbReference>
<dbReference type="PANTHER" id="PTHR30038:SF0">
    <property type="entry name" value="TUNGSTEN-CONTAINING ALDEHYDE FERREDOXIN OXIDOREDUCTASE"/>
    <property type="match status" value="1"/>
</dbReference>
<dbReference type="Pfam" id="PF01314">
    <property type="entry name" value="AFOR_C"/>
    <property type="match status" value="1"/>
</dbReference>
<feature type="non-terminal residue" evidence="2">
    <location>
        <position position="1"/>
    </location>
</feature>
<feature type="domain" description="Aldehyde ferredoxin oxidoreductase C-terminal" evidence="1">
    <location>
        <begin position="2"/>
        <end position="203"/>
    </location>
</feature>
<dbReference type="PANTHER" id="PTHR30038">
    <property type="entry name" value="ALDEHYDE FERREDOXIN OXIDOREDUCTASE"/>
    <property type="match status" value="1"/>
</dbReference>
<sequence>SGNLPVRNFRDGLFPEVTKISAQAMKDTIRIKMEACFGCPVRCKKVVQFEEPYPVDPAYGAPEYETLASLGSNCGIDNLKAICKGNELCEAYSLDTISTGSVIAFAMECFEKGLLSIKDTNGIDLRFGNDEAMLKIIELIAKREGIGDLLAEGTARAAQRIGGGAEDLAMHVKGLELGMHDPRLKPGLGLGFMVHPHGADHGDNLHDTLFVAGRQLENAKSL</sequence>
<proteinExistence type="predicted"/>
<dbReference type="InterPro" id="IPR051919">
    <property type="entry name" value="W-dependent_AOR"/>
</dbReference>
<dbReference type="GO" id="GO:0009055">
    <property type="term" value="F:electron transfer activity"/>
    <property type="evidence" value="ECO:0007669"/>
    <property type="project" value="InterPro"/>
</dbReference>
<evidence type="ECO:0000259" key="1">
    <source>
        <dbReference type="Pfam" id="PF01314"/>
    </source>
</evidence>
<dbReference type="InterPro" id="IPR001203">
    <property type="entry name" value="OxRdtase_Ald_Fedxn_C"/>
</dbReference>
<gene>
    <name evidence="2" type="ORF">S01H1_80062</name>
</gene>
<dbReference type="GO" id="GO:0051536">
    <property type="term" value="F:iron-sulfur cluster binding"/>
    <property type="evidence" value="ECO:0007669"/>
    <property type="project" value="InterPro"/>
</dbReference>
<dbReference type="InterPro" id="IPR036021">
    <property type="entry name" value="Tungsten_al_ferr_oxy-like_C"/>
</dbReference>
<feature type="non-terminal residue" evidence="2">
    <location>
        <position position="222"/>
    </location>
</feature>
<dbReference type="Gene3D" id="1.10.569.10">
    <property type="entry name" value="Aldehyde Ferredoxin Oxidoreductase Protein, subunit A, domain 2"/>
    <property type="match status" value="1"/>
</dbReference>
<dbReference type="GO" id="GO:0016625">
    <property type="term" value="F:oxidoreductase activity, acting on the aldehyde or oxo group of donors, iron-sulfur protein as acceptor"/>
    <property type="evidence" value="ECO:0007669"/>
    <property type="project" value="InterPro"/>
</dbReference>
<comment type="caution">
    <text evidence="2">The sequence shown here is derived from an EMBL/GenBank/DDBJ whole genome shotgun (WGS) entry which is preliminary data.</text>
</comment>
<dbReference type="AlphaFoldDB" id="X0YC77"/>
<accession>X0YC77</accession>